<dbReference type="InterPro" id="IPR001478">
    <property type="entry name" value="PDZ"/>
</dbReference>
<dbReference type="Gene3D" id="2.30.42.10">
    <property type="match status" value="1"/>
</dbReference>
<dbReference type="SUPFAM" id="SSF50156">
    <property type="entry name" value="PDZ domain-like"/>
    <property type="match status" value="1"/>
</dbReference>
<dbReference type="PIRSF" id="PIRSF016493">
    <property type="entry name" value="Glycyl_aminpptds"/>
    <property type="match status" value="1"/>
</dbReference>
<dbReference type="Proteomes" id="UP000234914">
    <property type="component" value="Unassembled WGS sequence"/>
</dbReference>
<evidence type="ECO:0000313" key="2">
    <source>
        <dbReference type="EMBL" id="PKZ69249.1"/>
    </source>
</evidence>
<proteinExistence type="predicted"/>
<reference evidence="2 3" key="1">
    <citation type="submission" date="2017-12" db="EMBL/GenBank/DDBJ databases">
        <title>Phylogenetic diversity of female urinary microbiome.</title>
        <authorList>
            <person name="Thomas-White K."/>
            <person name="Wolfe A.J."/>
        </authorList>
    </citation>
    <scope>NUCLEOTIDE SEQUENCE [LARGE SCALE GENOMIC DNA]</scope>
    <source>
        <strain evidence="2 3">UMB0416</strain>
    </source>
</reference>
<dbReference type="Gene3D" id="2.60.40.3650">
    <property type="match status" value="1"/>
</dbReference>
<protein>
    <submittedName>
        <fullName evidence="2">Peptidase M61</fullName>
    </submittedName>
</protein>
<dbReference type="AlphaFoldDB" id="A0A2I1RJE8"/>
<accession>A0A2I1RJE8</accession>
<dbReference type="EMBL" id="PKJS01000004">
    <property type="protein sequence ID" value="PKZ69249.1"/>
    <property type="molecule type" value="Genomic_DNA"/>
</dbReference>
<feature type="domain" description="PDZ" evidence="1">
    <location>
        <begin position="498"/>
        <end position="548"/>
    </location>
</feature>
<gene>
    <name evidence="2" type="ORF">CYJ96_03710</name>
</gene>
<dbReference type="InterPro" id="IPR007963">
    <property type="entry name" value="Peptidase_M61_catalytic"/>
</dbReference>
<dbReference type="Pfam" id="PF05299">
    <property type="entry name" value="Peptidase_M61"/>
    <property type="match status" value="1"/>
</dbReference>
<organism evidence="2 3">
    <name type="scientific">Faucicola osloensis</name>
    <name type="common">Moraxella osloensis</name>
    <dbReference type="NCBI Taxonomy" id="34062"/>
    <lineage>
        <taxon>Bacteria</taxon>
        <taxon>Pseudomonadati</taxon>
        <taxon>Pseudomonadota</taxon>
        <taxon>Gammaproteobacteria</taxon>
        <taxon>Moraxellales</taxon>
        <taxon>Moraxellaceae</taxon>
        <taxon>Faucicola</taxon>
    </lineage>
</organism>
<dbReference type="InterPro" id="IPR040756">
    <property type="entry name" value="Peptidase_M61_N"/>
</dbReference>
<dbReference type="PROSITE" id="PS50106">
    <property type="entry name" value="PDZ"/>
    <property type="match status" value="1"/>
</dbReference>
<evidence type="ECO:0000259" key="1">
    <source>
        <dbReference type="PROSITE" id="PS50106"/>
    </source>
</evidence>
<dbReference type="InterPro" id="IPR024191">
    <property type="entry name" value="Peptidase_M61"/>
</dbReference>
<name>A0A2I1RJE8_FAUOS</name>
<evidence type="ECO:0000313" key="3">
    <source>
        <dbReference type="Proteomes" id="UP000234914"/>
    </source>
</evidence>
<dbReference type="Gene3D" id="1.10.390.10">
    <property type="entry name" value="Neutral Protease Domain 2"/>
    <property type="match status" value="1"/>
</dbReference>
<dbReference type="InterPro" id="IPR036034">
    <property type="entry name" value="PDZ_sf"/>
</dbReference>
<comment type="caution">
    <text evidence="2">The sequence shown here is derived from an EMBL/GenBank/DDBJ whole genome shotgun (WGS) entry which is preliminary data.</text>
</comment>
<dbReference type="Pfam" id="PF17899">
    <property type="entry name" value="Peptidase_M61_N"/>
    <property type="match status" value="1"/>
</dbReference>
<dbReference type="SUPFAM" id="SSF55486">
    <property type="entry name" value="Metalloproteases ('zincins'), catalytic domain"/>
    <property type="match status" value="1"/>
</dbReference>
<sequence length="616" mass="70761">MFYPSIYLKFRKIEKENIMNKIHYQFDFKRFREHLVDVTLTFTADNDNPIVWLPAWIAGSYMIREFSKHITAVTATIHDPNAKNNQRLKKLDKNHWQIHAKQGDRISVTYEVYAYDLSVRGAYVDETRLYGNFTSLALAVQGQENQAIKAELICPQDFYEVNGVEVSLATALPEKMHQQAKQTIYQLTADNYEQLTDSPFEIAEQDEFWFDVKSGENTIAHRFVISGVHHSDLERLETDLSKICQSYVDWLGDTPFDDYLFMTIATSSDYGGLEHLASTSLITPRDDLPTFFEQAEPSENYQRFLGLCSHEYFHAWWVKTVRPEVFLTANFNQETYTTLLWVFEGFTSYVDDFMLQKSGVISQHSYLKLLAEQINRYYQTHGRALQSVAESSFDAWIKLYRSDENTANAGISYYNKGALVALCLDLTLLNHGKRIFDVIKVFYDKAKAQDNRRFGMTDANLNDVMNECLPKEVWQDFRANYIDGTTELPLFELLSEQGVSIEQKDDDITWGIKYAAEPTGLKVQRVVRNSQAAAAGISANDVIVAIDGLKASEKWLKATAKTQTISEDPAVCHVFRRDELLVLEVPPVSDAHVKQPQIWTLLAGENTSLTKWLQWK</sequence>
<dbReference type="InterPro" id="IPR027268">
    <property type="entry name" value="Peptidase_M4/M1_CTD_sf"/>
</dbReference>
<dbReference type="Pfam" id="PF00595">
    <property type="entry name" value="PDZ"/>
    <property type="match status" value="1"/>
</dbReference>